<evidence type="ECO:0000259" key="2">
    <source>
        <dbReference type="PROSITE" id="PS50206"/>
    </source>
</evidence>
<dbReference type="PROSITE" id="PS50206">
    <property type="entry name" value="RHODANESE_3"/>
    <property type="match status" value="1"/>
</dbReference>
<dbReference type="EMBL" id="CP035033">
    <property type="protein sequence ID" value="QAB16144.1"/>
    <property type="molecule type" value="Genomic_DNA"/>
</dbReference>
<keyword evidence="1" id="KW-0732">Signal</keyword>
<reference evidence="3 4" key="1">
    <citation type="journal article" date="2018" name="Environ. Microbiol.">
        <title>Genomes of ubiquitous marine and hypersaline Hydrogenovibrio, Thiomicrorhabdus and Thiomicrospira spp. encode a diversity of mechanisms to sustain chemolithoautotrophy in heterogeneous environments.</title>
        <authorList>
            <person name="Scott K.M."/>
            <person name="Williams J."/>
            <person name="Porter C.M.B."/>
            <person name="Russel S."/>
            <person name="Harmer T.L."/>
            <person name="Paul J.H."/>
            <person name="Antonen K.M."/>
            <person name="Bridges M.K."/>
            <person name="Camper G.J."/>
            <person name="Campla C.K."/>
            <person name="Casella L.G."/>
            <person name="Chase E."/>
            <person name="Conrad J.W."/>
            <person name="Cruz M.C."/>
            <person name="Dunlap D.S."/>
            <person name="Duran L."/>
            <person name="Fahsbender E.M."/>
            <person name="Goldsmith D.B."/>
            <person name="Keeley R.F."/>
            <person name="Kondoff M.R."/>
            <person name="Kussy B.I."/>
            <person name="Lane M.K."/>
            <person name="Lawler S."/>
            <person name="Leigh B.A."/>
            <person name="Lewis C."/>
            <person name="Lostal L.M."/>
            <person name="Marking D."/>
            <person name="Mancera P.A."/>
            <person name="McClenthan E.C."/>
            <person name="McIntyre E.A."/>
            <person name="Mine J.A."/>
            <person name="Modi S."/>
            <person name="Moore B.D."/>
            <person name="Morgan W.A."/>
            <person name="Nelson K.M."/>
            <person name="Nguyen K.N."/>
            <person name="Ogburn N."/>
            <person name="Parrino D.G."/>
            <person name="Pedapudi A.D."/>
            <person name="Pelham R.P."/>
            <person name="Preece A.M."/>
            <person name="Rampersad E.A."/>
            <person name="Richardson J.C."/>
            <person name="Rodgers C.M."/>
            <person name="Schaffer B.L."/>
            <person name="Sheridan N.E."/>
            <person name="Solone M.R."/>
            <person name="Staley Z.R."/>
            <person name="Tabuchi M."/>
            <person name="Waide R.J."/>
            <person name="Wanjugi P.W."/>
            <person name="Young S."/>
            <person name="Clum A."/>
            <person name="Daum C."/>
            <person name="Huntemann M."/>
            <person name="Ivanova N."/>
            <person name="Kyrpides N."/>
            <person name="Mikhailova N."/>
            <person name="Palaniappan K."/>
            <person name="Pillay M."/>
            <person name="Reddy T.B.K."/>
            <person name="Shapiro N."/>
            <person name="Stamatis D."/>
            <person name="Varghese N."/>
            <person name="Woyke T."/>
            <person name="Boden R."/>
            <person name="Freyermuth S.K."/>
            <person name="Kerfeld C.A."/>
        </authorList>
    </citation>
    <scope>NUCLEOTIDE SEQUENCE [LARGE SCALE GENOMIC DNA]</scope>
    <source>
        <strain evidence="3 4">JR-2</strain>
    </source>
</reference>
<evidence type="ECO:0000256" key="1">
    <source>
        <dbReference type="SAM" id="SignalP"/>
    </source>
</evidence>
<dbReference type="GO" id="GO:0016740">
    <property type="term" value="F:transferase activity"/>
    <property type="evidence" value="ECO:0007669"/>
    <property type="project" value="UniProtKB-KW"/>
</dbReference>
<keyword evidence="3" id="KW-0808">Transferase</keyword>
<proteinExistence type="predicted"/>
<dbReference type="KEGG" id="htr:EPV75_10955"/>
<dbReference type="PANTHER" id="PTHR47377">
    <property type="entry name" value="RHODANESE-LIKE DOMAIN-CONTAINING PROTEIN 4, CHLOROPLASTIC"/>
    <property type="match status" value="1"/>
</dbReference>
<dbReference type="InterPro" id="IPR044240">
    <property type="entry name" value="STR4-like"/>
</dbReference>
<dbReference type="InterPro" id="IPR001763">
    <property type="entry name" value="Rhodanese-like_dom"/>
</dbReference>
<organism evidence="3 4">
    <name type="scientific">Hydrogenovibrio thermophilus</name>
    <dbReference type="NCBI Taxonomy" id="265883"/>
    <lineage>
        <taxon>Bacteria</taxon>
        <taxon>Pseudomonadati</taxon>
        <taxon>Pseudomonadota</taxon>
        <taxon>Gammaproteobacteria</taxon>
        <taxon>Thiotrichales</taxon>
        <taxon>Piscirickettsiaceae</taxon>
        <taxon>Hydrogenovibrio</taxon>
    </lineage>
</organism>
<evidence type="ECO:0000313" key="3">
    <source>
        <dbReference type="EMBL" id="QAB16144.1"/>
    </source>
</evidence>
<dbReference type="Gene3D" id="3.40.250.10">
    <property type="entry name" value="Rhodanese-like domain"/>
    <property type="match status" value="1"/>
</dbReference>
<dbReference type="Pfam" id="PF00581">
    <property type="entry name" value="Rhodanese"/>
    <property type="match status" value="1"/>
</dbReference>
<feature type="signal peptide" evidence="1">
    <location>
        <begin position="1"/>
        <end position="23"/>
    </location>
</feature>
<dbReference type="PANTHER" id="PTHR47377:SF1">
    <property type="entry name" value="RHODANESE-LIKE DOMAIN-CONTAINING PROTEIN 4, CHLOROPLASTIC"/>
    <property type="match status" value="1"/>
</dbReference>
<dbReference type="RefSeq" id="WP_029938945.1">
    <property type="nucleotide sequence ID" value="NZ_CP035033.1"/>
</dbReference>
<gene>
    <name evidence="3" type="ORF">EPV75_10955</name>
</gene>
<dbReference type="AlphaFoldDB" id="A0A410H5D3"/>
<dbReference type="Proteomes" id="UP000285478">
    <property type="component" value="Chromosome"/>
</dbReference>
<dbReference type="SUPFAM" id="SSF52821">
    <property type="entry name" value="Rhodanese/Cell cycle control phosphatase"/>
    <property type="match status" value="1"/>
</dbReference>
<dbReference type="InterPro" id="IPR036873">
    <property type="entry name" value="Rhodanese-like_dom_sf"/>
</dbReference>
<keyword evidence="4" id="KW-1185">Reference proteome</keyword>
<dbReference type="SMART" id="SM00450">
    <property type="entry name" value="RHOD"/>
    <property type="match status" value="1"/>
</dbReference>
<sequence length="195" mass="22423">MKKLQWIVLATLFVNLFAQGAMASPEPKDPKKRTPQGLYVDAKEAYEMMKKDDKVILVDVRTPEEWQFVGHTHMAQIMIPSVLFVYNEMDPKKPRYKSINNDAFVSELEEAAYKLGANEDSTYIMMCRSGSSRAQPAAKMLDQYGYKNVYIMTDGFEGGKIKEGEHKGFRLKNGWKNAGLPWTYKIDPKKAYYKK</sequence>
<feature type="chain" id="PRO_5019221928" evidence="1">
    <location>
        <begin position="24"/>
        <end position="195"/>
    </location>
</feature>
<name>A0A410H5D3_9GAMM</name>
<accession>A0A410H5D3</accession>
<evidence type="ECO:0000313" key="4">
    <source>
        <dbReference type="Proteomes" id="UP000285478"/>
    </source>
</evidence>
<protein>
    <submittedName>
        <fullName evidence="3">Sulfurtransferase</fullName>
    </submittedName>
</protein>
<feature type="domain" description="Rhodanese" evidence="2">
    <location>
        <begin position="51"/>
        <end position="168"/>
    </location>
</feature>